<dbReference type="GO" id="GO:0016020">
    <property type="term" value="C:membrane"/>
    <property type="evidence" value="ECO:0007669"/>
    <property type="project" value="UniProtKB-SubCell"/>
</dbReference>
<dbReference type="Gene3D" id="1.20.1540.10">
    <property type="entry name" value="Rhomboid-like"/>
    <property type="match status" value="1"/>
</dbReference>
<evidence type="ECO:0000256" key="4">
    <source>
        <dbReference type="ARBA" id="ARBA00023136"/>
    </source>
</evidence>
<keyword evidence="3 6" id="KW-1133">Transmembrane helix</keyword>
<feature type="transmembrane region" description="Helical" evidence="6">
    <location>
        <begin position="198"/>
        <end position="218"/>
    </location>
</feature>
<evidence type="ECO:0000313" key="9">
    <source>
        <dbReference type="Proteomes" id="UP000321353"/>
    </source>
</evidence>
<dbReference type="SUPFAM" id="SSF144091">
    <property type="entry name" value="Rhomboid-like"/>
    <property type="match status" value="1"/>
</dbReference>
<dbReference type="AlphaFoldDB" id="A0A5B9M8E7"/>
<keyword evidence="4 6" id="KW-0472">Membrane</keyword>
<evidence type="ECO:0000256" key="5">
    <source>
        <dbReference type="SAM" id="MobiDB-lite"/>
    </source>
</evidence>
<feature type="transmembrane region" description="Helical" evidence="6">
    <location>
        <begin position="224"/>
        <end position="243"/>
    </location>
</feature>
<evidence type="ECO:0000259" key="7">
    <source>
        <dbReference type="Pfam" id="PF01694"/>
    </source>
</evidence>
<proteinExistence type="predicted"/>
<dbReference type="InterPro" id="IPR035952">
    <property type="entry name" value="Rhomboid-like_sf"/>
</dbReference>
<sequence length="254" mass="27231">MRSQAGAWEREGLTWSLVPRLPPGNTLPGGSASRSAKTRRSLGDIAFPGRSLGTRDPIRIRLEMTLSHMQKEFYRIGVLLLAMWLVRIVDATIPYALADHGLQPRQWSGLPGIVTMPFLHGNFSHLFSNTVSLGILLGLLVWSRKSPWVLAALTSVVGATLLWLVGRDANHIGASGLVFGLIGLLIVGGFLNRRLIPVGVAIVVGILFGGTLLSGILPGSDTEVSWEGHLCGLVGGAAVAFFASEEAGRWRIRG</sequence>
<feature type="transmembrane region" description="Helical" evidence="6">
    <location>
        <begin position="118"/>
        <end position="141"/>
    </location>
</feature>
<dbReference type="GO" id="GO:0004252">
    <property type="term" value="F:serine-type endopeptidase activity"/>
    <property type="evidence" value="ECO:0007669"/>
    <property type="project" value="InterPro"/>
</dbReference>
<organism evidence="8 9">
    <name type="scientific">Stieleria maiorica</name>
    <dbReference type="NCBI Taxonomy" id="2795974"/>
    <lineage>
        <taxon>Bacteria</taxon>
        <taxon>Pseudomonadati</taxon>
        <taxon>Planctomycetota</taxon>
        <taxon>Planctomycetia</taxon>
        <taxon>Pirellulales</taxon>
        <taxon>Pirellulaceae</taxon>
        <taxon>Stieleria</taxon>
    </lineage>
</organism>
<dbReference type="EMBL" id="CP036264">
    <property type="protein sequence ID" value="QEF96919.1"/>
    <property type="molecule type" value="Genomic_DNA"/>
</dbReference>
<dbReference type="InterPro" id="IPR022764">
    <property type="entry name" value="Peptidase_S54_rhomboid_dom"/>
</dbReference>
<keyword evidence="9" id="KW-1185">Reference proteome</keyword>
<feature type="transmembrane region" description="Helical" evidence="6">
    <location>
        <begin position="73"/>
        <end position="98"/>
    </location>
</feature>
<dbReference type="Pfam" id="PF01694">
    <property type="entry name" value="Rhomboid"/>
    <property type="match status" value="1"/>
</dbReference>
<feature type="transmembrane region" description="Helical" evidence="6">
    <location>
        <begin position="148"/>
        <end position="166"/>
    </location>
</feature>
<evidence type="ECO:0000256" key="1">
    <source>
        <dbReference type="ARBA" id="ARBA00004141"/>
    </source>
</evidence>
<keyword evidence="2 6" id="KW-0812">Transmembrane</keyword>
<accession>A0A5B9M8E7</accession>
<evidence type="ECO:0000256" key="3">
    <source>
        <dbReference type="ARBA" id="ARBA00022989"/>
    </source>
</evidence>
<dbReference type="PANTHER" id="PTHR43066:SF11">
    <property type="entry name" value="PEPTIDASE S54 RHOMBOID DOMAIN-CONTAINING PROTEIN"/>
    <property type="match status" value="1"/>
</dbReference>
<protein>
    <submittedName>
        <fullName evidence="8">Rhomboid family protein</fullName>
    </submittedName>
</protein>
<evidence type="ECO:0000313" key="8">
    <source>
        <dbReference type="EMBL" id="QEF96919.1"/>
    </source>
</evidence>
<dbReference type="KEGG" id="smam:Mal15_09490"/>
<dbReference type="Proteomes" id="UP000321353">
    <property type="component" value="Chromosome"/>
</dbReference>
<feature type="region of interest" description="Disordered" evidence="5">
    <location>
        <begin position="19"/>
        <end position="39"/>
    </location>
</feature>
<gene>
    <name evidence="8" type="ORF">Mal15_09490</name>
</gene>
<reference evidence="8 9" key="1">
    <citation type="submission" date="2019-02" db="EMBL/GenBank/DDBJ databases">
        <title>Planctomycetal bacteria perform biofilm scaping via a novel small molecule.</title>
        <authorList>
            <person name="Jeske O."/>
            <person name="Boedeker C."/>
            <person name="Wiegand S."/>
            <person name="Breitling P."/>
            <person name="Kallscheuer N."/>
            <person name="Jogler M."/>
            <person name="Rohde M."/>
            <person name="Petersen J."/>
            <person name="Medema M.H."/>
            <person name="Surup F."/>
            <person name="Jogler C."/>
        </authorList>
    </citation>
    <scope>NUCLEOTIDE SEQUENCE [LARGE SCALE GENOMIC DNA]</scope>
    <source>
        <strain evidence="8 9">Mal15</strain>
    </source>
</reference>
<name>A0A5B9M8E7_9BACT</name>
<evidence type="ECO:0000256" key="2">
    <source>
        <dbReference type="ARBA" id="ARBA00022692"/>
    </source>
</evidence>
<dbReference type="PANTHER" id="PTHR43066">
    <property type="entry name" value="RHOMBOID-RELATED PROTEIN"/>
    <property type="match status" value="1"/>
</dbReference>
<comment type="subcellular location">
    <subcellularLocation>
        <location evidence="1">Membrane</location>
        <topology evidence="1">Multi-pass membrane protein</topology>
    </subcellularLocation>
</comment>
<feature type="domain" description="Peptidase S54 rhomboid" evidence="7">
    <location>
        <begin position="113"/>
        <end position="244"/>
    </location>
</feature>
<feature type="transmembrane region" description="Helical" evidence="6">
    <location>
        <begin position="172"/>
        <end position="191"/>
    </location>
</feature>
<evidence type="ECO:0000256" key="6">
    <source>
        <dbReference type="SAM" id="Phobius"/>
    </source>
</evidence>